<comment type="similarity">
    <text evidence="5">Belongs to the SAT4 family.</text>
</comment>
<organism evidence="9 10">
    <name type="scientific">Phomopsis amygdali</name>
    <name type="common">Fusicoccum amygdali</name>
    <dbReference type="NCBI Taxonomy" id="1214568"/>
    <lineage>
        <taxon>Eukaryota</taxon>
        <taxon>Fungi</taxon>
        <taxon>Dikarya</taxon>
        <taxon>Ascomycota</taxon>
        <taxon>Pezizomycotina</taxon>
        <taxon>Sordariomycetes</taxon>
        <taxon>Sordariomycetidae</taxon>
        <taxon>Diaporthales</taxon>
        <taxon>Diaporthaceae</taxon>
        <taxon>Diaporthe</taxon>
    </lineage>
</organism>
<evidence type="ECO:0000256" key="6">
    <source>
        <dbReference type="SAM" id="MobiDB-lite"/>
    </source>
</evidence>
<dbReference type="PANTHER" id="PTHR33048">
    <property type="entry name" value="PTH11-LIKE INTEGRAL MEMBRANE PROTEIN (AFU_ORTHOLOGUE AFUA_5G11245)"/>
    <property type="match status" value="1"/>
</dbReference>
<feature type="domain" description="Rhodopsin" evidence="8">
    <location>
        <begin position="45"/>
        <end position="284"/>
    </location>
</feature>
<feature type="transmembrane region" description="Helical" evidence="7">
    <location>
        <begin position="183"/>
        <end position="206"/>
    </location>
</feature>
<keyword evidence="2 7" id="KW-0812">Transmembrane</keyword>
<keyword evidence="4 7" id="KW-0472">Membrane</keyword>
<name>A0AAD9SPJ8_PHOAM</name>
<feature type="transmembrane region" description="Helical" evidence="7">
    <location>
        <begin position="270"/>
        <end position="288"/>
    </location>
</feature>
<proteinExistence type="inferred from homology"/>
<evidence type="ECO:0000313" key="9">
    <source>
        <dbReference type="EMBL" id="KAK2611667.1"/>
    </source>
</evidence>
<keyword evidence="3 7" id="KW-1133">Transmembrane helix</keyword>
<comment type="caution">
    <text evidence="9">The sequence shown here is derived from an EMBL/GenBank/DDBJ whole genome shotgun (WGS) entry which is preliminary data.</text>
</comment>
<dbReference type="AlphaFoldDB" id="A0AAD9SPJ8"/>
<dbReference type="GO" id="GO:0016020">
    <property type="term" value="C:membrane"/>
    <property type="evidence" value="ECO:0007669"/>
    <property type="project" value="UniProtKB-SubCell"/>
</dbReference>
<gene>
    <name evidence="9" type="ORF">N8I77_004997</name>
</gene>
<evidence type="ECO:0000256" key="1">
    <source>
        <dbReference type="ARBA" id="ARBA00004141"/>
    </source>
</evidence>
<dbReference type="Proteomes" id="UP001265746">
    <property type="component" value="Unassembled WGS sequence"/>
</dbReference>
<dbReference type="EMBL" id="JAUJFL010000002">
    <property type="protein sequence ID" value="KAK2611667.1"/>
    <property type="molecule type" value="Genomic_DNA"/>
</dbReference>
<dbReference type="PANTHER" id="PTHR33048:SF156">
    <property type="entry name" value="INTEGRAL MEMBRANE PROTEIN"/>
    <property type="match status" value="1"/>
</dbReference>
<evidence type="ECO:0000259" key="8">
    <source>
        <dbReference type="Pfam" id="PF20684"/>
    </source>
</evidence>
<accession>A0AAD9SPJ8</accession>
<reference evidence="9" key="1">
    <citation type="submission" date="2023-06" db="EMBL/GenBank/DDBJ databases">
        <authorList>
            <person name="Noh H."/>
        </authorList>
    </citation>
    <scope>NUCLEOTIDE SEQUENCE</scope>
    <source>
        <strain evidence="9">DUCC20226</strain>
    </source>
</reference>
<feature type="compositionally biased region" description="Polar residues" evidence="6">
    <location>
        <begin position="362"/>
        <end position="377"/>
    </location>
</feature>
<dbReference type="InterPro" id="IPR052337">
    <property type="entry name" value="SAT4-like"/>
</dbReference>
<feature type="transmembrane region" description="Helical" evidence="7">
    <location>
        <begin position="61"/>
        <end position="85"/>
    </location>
</feature>
<feature type="transmembrane region" description="Helical" evidence="7">
    <location>
        <begin position="140"/>
        <end position="163"/>
    </location>
</feature>
<feature type="region of interest" description="Disordered" evidence="6">
    <location>
        <begin position="338"/>
        <end position="377"/>
    </location>
</feature>
<sequence length="377" mass="41589">MKIDAAVIDQFGQPPPGIDLSEVHMPGTDIGVIVLVAVATLSVILRLGSRLVQDAGLRADDYLIIVALILSIGTCVMTVEMTAAGAGRHVWALKTEQVVETSMDLFALGIIYTLAAMFIKASIILLYVRVFSTTNKAFRLCIYFASFLTVALAVTFIVVILAACQPMEFFWTRYDGHSEGTCIDLGSFFVAFSIFNVSLDVFLLVLPIRQVLKLHMSARKKIIVCALMLLGIFACAAGMIRIYYMLMFAFAHDHTWAMGPVGLWVSVEPAIGIVSTCMANVMPLYYWLMEKANPGEHAERTNRPRSSDYRGLDRSRLQTVIEGKLVLRPREDDEIRLTTLATAGRQESDEDSHHERGIKVTSDVTVTVSEGASRSPQ</sequence>
<evidence type="ECO:0000256" key="7">
    <source>
        <dbReference type="SAM" id="Phobius"/>
    </source>
</evidence>
<dbReference type="InterPro" id="IPR049326">
    <property type="entry name" value="Rhodopsin_dom_fungi"/>
</dbReference>
<evidence type="ECO:0000256" key="5">
    <source>
        <dbReference type="ARBA" id="ARBA00038359"/>
    </source>
</evidence>
<feature type="transmembrane region" description="Helical" evidence="7">
    <location>
        <begin position="227"/>
        <end position="250"/>
    </location>
</feature>
<evidence type="ECO:0000256" key="3">
    <source>
        <dbReference type="ARBA" id="ARBA00022989"/>
    </source>
</evidence>
<keyword evidence="10" id="KW-1185">Reference proteome</keyword>
<evidence type="ECO:0000256" key="4">
    <source>
        <dbReference type="ARBA" id="ARBA00023136"/>
    </source>
</evidence>
<feature type="transmembrane region" description="Helical" evidence="7">
    <location>
        <begin position="30"/>
        <end position="49"/>
    </location>
</feature>
<evidence type="ECO:0000313" key="10">
    <source>
        <dbReference type="Proteomes" id="UP001265746"/>
    </source>
</evidence>
<evidence type="ECO:0000256" key="2">
    <source>
        <dbReference type="ARBA" id="ARBA00022692"/>
    </source>
</evidence>
<comment type="subcellular location">
    <subcellularLocation>
        <location evidence="1">Membrane</location>
        <topology evidence="1">Multi-pass membrane protein</topology>
    </subcellularLocation>
</comment>
<feature type="transmembrane region" description="Helical" evidence="7">
    <location>
        <begin position="105"/>
        <end position="128"/>
    </location>
</feature>
<dbReference type="Pfam" id="PF20684">
    <property type="entry name" value="Fung_rhodopsin"/>
    <property type="match status" value="1"/>
</dbReference>
<protein>
    <recommendedName>
        <fullName evidence="8">Rhodopsin domain-containing protein</fullName>
    </recommendedName>
</protein>